<dbReference type="GO" id="GO:0000463">
    <property type="term" value="P:maturation of LSU-rRNA from tricistronic rRNA transcript (SSU-rRNA, 5.8S rRNA, LSU-rRNA)"/>
    <property type="evidence" value="ECO:0007669"/>
    <property type="project" value="TreeGrafter"/>
</dbReference>
<dbReference type="Proteomes" id="UP001311799">
    <property type="component" value="Unassembled WGS sequence"/>
</dbReference>
<dbReference type="InterPro" id="IPR032436">
    <property type="entry name" value="URB1_C"/>
</dbReference>
<name>A0AAV9XTY6_9CRYT</name>
<proteinExistence type="predicted"/>
<evidence type="ECO:0000313" key="3">
    <source>
        <dbReference type="EMBL" id="KAK6588225.1"/>
    </source>
</evidence>
<evidence type="ECO:0000313" key="4">
    <source>
        <dbReference type="Proteomes" id="UP001311799"/>
    </source>
</evidence>
<keyword evidence="4" id="KW-1185">Reference proteome</keyword>
<protein>
    <recommendedName>
        <fullName evidence="2">URB1 C-terminal domain-containing protein</fullName>
    </recommendedName>
</protein>
<dbReference type="PANTHER" id="PTHR13500:SF0">
    <property type="entry name" value="NUCLEOLAR PRE-RIBOSOMAL-ASSOCIATED PROTEIN 1"/>
    <property type="match status" value="1"/>
</dbReference>
<dbReference type="Pfam" id="PF16201">
    <property type="entry name" value="NopRA1"/>
    <property type="match status" value="1"/>
</dbReference>
<evidence type="ECO:0000259" key="2">
    <source>
        <dbReference type="Pfam" id="PF16201"/>
    </source>
</evidence>
<feature type="domain" description="URB1 C-terminal" evidence="2">
    <location>
        <begin position="2266"/>
        <end position="2418"/>
    </location>
</feature>
<accession>A0AAV9XTY6</accession>
<organism evidence="3 4">
    <name type="scientific">Cryptosporidium xiaoi</name>
    <dbReference type="NCBI Taxonomy" id="659607"/>
    <lineage>
        <taxon>Eukaryota</taxon>
        <taxon>Sar</taxon>
        <taxon>Alveolata</taxon>
        <taxon>Apicomplexa</taxon>
        <taxon>Conoidasida</taxon>
        <taxon>Coccidia</taxon>
        <taxon>Eucoccidiorida</taxon>
        <taxon>Eimeriorina</taxon>
        <taxon>Cryptosporidiidae</taxon>
        <taxon>Cryptosporidium</taxon>
    </lineage>
</organism>
<dbReference type="EMBL" id="JAWDEY010000034">
    <property type="protein sequence ID" value="KAK6588225.1"/>
    <property type="molecule type" value="Genomic_DNA"/>
</dbReference>
<dbReference type="GO" id="GO:0005730">
    <property type="term" value="C:nucleolus"/>
    <property type="evidence" value="ECO:0007669"/>
    <property type="project" value="TreeGrafter"/>
</dbReference>
<dbReference type="InterPro" id="IPR039844">
    <property type="entry name" value="URB1"/>
</dbReference>
<evidence type="ECO:0000256" key="1">
    <source>
        <dbReference type="SAM" id="MobiDB-lite"/>
    </source>
</evidence>
<feature type="region of interest" description="Disordered" evidence="1">
    <location>
        <begin position="2262"/>
        <end position="2284"/>
    </location>
</feature>
<dbReference type="PANTHER" id="PTHR13500">
    <property type="entry name" value="NUCLEOLAR PRERIBOSOMAL-ASSOCIATED PROTEIN 1"/>
    <property type="match status" value="1"/>
</dbReference>
<reference evidence="3 4" key="1">
    <citation type="submission" date="2023-10" db="EMBL/GenBank/DDBJ databases">
        <title>Comparative genomics analysis reveals potential genetic determinants of host preference in Cryptosporidium xiaoi.</title>
        <authorList>
            <person name="Xiao L."/>
            <person name="Li J."/>
        </authorList>
    </citation>
    <scope>NUCLEOTIDE SEQUENCE [LARGE SCALE GENOMIC DNA]</scope>
    <source>
        <strain evidence="3 4">52996</strain>
    </source>
</reference>
<gene>
    <name evidence="3" type="ORF">RS030_6803</name>
</gene>
<sequence>MSPTNKSIINNLQSNSPEIVLETLNTLLPTINENDELNQLIEYVKVSPSCVELFHIWSKYLAESTTQTKKGRKIAKRDKDLGGVSELKEDRIEVIILIKTLNCLSKIIEYATRKQLNIEGTEKENINKLGMFILAKYMVNIYRQLNTTNRDILSSTLRLLTSISNLSEIHKEELLNTFNFNLQQFLSISRYFEPNKDKEVVIDKEDCPIQNFEVIEDELKELNTVRFQYLRFMLSFIVPSVGSKLELCKNHEDGNHQSSINFENKTYYTNLQNFLAIKGIGNAIFKNSAYYDNWKTTMYVLYIFEKWVINNDNIEEAIKKTFFTITIINYIFNNLNDILCNLVLDVQLESTYLSLQSEIQYDKYCSNMFIKYCIILSRLFSYHINAKTRGKTRLVLNWLNSLKNIKYPVIQDIVILVYNELNLSEKMNYYDNINFNYLVHNSYIKMNEKNTYNTSSCGNIDYLLVLNYISKLLNLEYGNNFMEKNDIVDYISNYLFNIDGGYNNNIVEGIQLLSDWIFPNKLMVGLKPLSIRENIFINLSTIVIQINILKRLEYIIEKINQVELESNTDKYYVINKIKQDVYSKFPDINGIVNTLRFYFNKNMNIYNEKDAISYSIMNFKLSNKTNLDGSCNPNAKTKEKTSDYYCDEDELFVNIRSNVIKEEVKTSNENEFSEIGRESNFDGISKSFSLYHYLLNSLNSTAVRCIHCENEFGRVKCKKQDNDNTTFECLIKLKFEIFKLLLELINCILKNFGNEFLLSMGYKFDYTRIVLDELYRECYMNNAFMSSILLCEYKSLFENQIYDIIVHSLKISEIKDCYWNCNKYLLYKFLDGLIQIIYNFRCEKGVNEDNITIDNDAIAITNYFYNFLTGIWLKTVSNLFIFDFNTRYTRIRNLNRIFYYFDSTKIMKYTENNDSKILYFHFKTVLFIFKTLFNYSTLIRDYGINCLNELGIITDENRKIHVEFLDSNLDIIFLLLLICSNINNSTIMDTMNIKNGLTSLRNDLEGVSFYRDTEKYNLNKQNHFNLIFYDYISGVIENIIQNEAKVIKENEKVIINLLKNRFKNWVKIESDQDALQQFDYDLKRTTILNMIRKENGIEYSDYLNGIRNLLRNIRGYYNLLCETNNHEEYNINFLISTYLITISSEKKEEKDINEIKNKIISELLQLNYIKINNTGHLSDDLVFSNYVSDVRAGIFKNKELISMKLRNYLETNSKINKKVLESFTDVIVKFNLNIELILCDGRNESVRNIKEILISGKLNKIENENIVNFLVNNASDLELLFLLRKLIIENVTQTAHFNLVVSRLLETVIKIYVKMNKNRKEEDMNGVKTLFNACFCNLIDDLIDNDIFNRYSNISLLLENEQEPHFNNNIDGKHSLVLPMSLFEYNNDFISFRKIVAELLPYLFFYSKVFYNSLVNLFTFGEFRIDKLPIGIKLLYIIDKNLNTIYNINNYSKRLEKYIEDKDVRESEFINKLSCKLIKIYNEYNKKRNVSLYECNKLIDNFESLKIKDLKPSGIITECELKKYMSHNLNKFTENYKKKDRFSILSELNIIDCKNISNFWEILDILLYKQLNDCKKNTNINSCSIMMNSNLIFDFTTTLFNKFNSLSSDLQSKIDLYSLSEVTYIVYLFYYDSEKFGTSIYYSNSNGDNNDGKGDQTAINTLVSSYNNLLELFQRLDLSSEISLSRTENKSKERRIQNLTWYYCYYYILLTPIIMDKYLNPLYELIMLELMFNINNCENNNFHSDLIRGYNMILNYKTNNSFYSLLININNMEEYKSKYPIPFIETNKVLIGDLKLLLDNIDINDMMCSSNILLVLVSSFVMYIAKNKQNRVRYNNEIYNEIPNFVLLKINRINAFLSKMHELTFNFLNSEHGLNDYNIKDKNQAPKRVLHIVANYIFIEYVLSMEREENKFESTTDKGNSDFKYLKAENVVNFLRITKTKDFTKGECVYNKIIDYSKNNYHGVLSLIPSTWMNEYNNYSALVGDLDENKVYYYFMKLVLCNHAIYKTNFKISQLFNLDDLQSNKELDTNDTCKERTTGEFNINVHKLTRYWYHFYSVYLDNFTEYTDTDKGIKVDFNWINPDINRINNTMKHFPYNSRLISNNTTTFEGNLNYKYESTGNIALEHIYDIGYLLPVINSRFKLAYSILRERGFHNSKNKVKLCENTDDKSKYGNERTCSGFIANYSRLSNSKFNQQIDDNFIWLRNFCKNGSLRLVINSLSCVDFSIRYYSYQVISILFEIISFHFKKYMSKYMTLQKDKIDESDDNSTDNEGSSNKKRRKTKLKKKVKLLRHIFKELPQIYTVLNTLKNTVSGAIDNNSKHINCLRLSSFITNFLSDSIEIVFKPESKLFKKVNYFLLSRPFVDRYDIPLLLSLLYSEDPDDHLKHKSFIFSQLESSVAVLKYLNYNYSSKDSNMELEQEHDAINRRFIISLLLNYVKTNNIYSQHNYFNNIIYTLNIILNIVSDQSCAFIYQTSNVYNSNCNNNYLIGNCITKNNPNIPSIVFEGVKHSESTGKTTYYQNSPSFMITQLLVNQYSILDFIINLIKQIRNITRQNSSLYLEKYRCLSEIQILILKIIIKLVKSVFPNKDDTLHKNNLILSHFKNRGNSTNKTILRFIGGYGNIYSLFNKILICIQLLSGTDSNYACGYNYRDPTNYNGTNEKKEADTNKILLFNLWYYSYFSLLYTIEYIISENSIKLNHYDLIIKFQRIFTNLL</sequence>
<comment type="caution">
    <text evidence="3">The sequence shown here is derived from an EMBL/GenBank/DDBJ whole genome shotgun (WGS) entry which is preliminary data.</text>
</comment>
<dbReference type="GO" id="GO:0000466">
    <property type="term" value="P:maturation of 5.8S rRNA from tricistronic rRNA transcript (SSU-rRNA, 5.8S rRNA, LSU-rRNA)"/>
    <property type="evidence" value="ECO:0007669"/>
    <property type="project" value="TreeGrafter"/>
</dbReference>